<dbReference type="AlphaFoldDB" id="A0A812ID38"/>
<sequence length="305" mass="32887">MLSTDHGGGDSIDNSDPFDAESNGAESEDDDSDETDKESLPGLDLETHAFKRQLQMIARAEEAAPRVSLLRASDRTAEQLKEERRERRRQKKREEKERLAQLELEALQEDMEEAEGARQDPMEQSAAPGAGEAAQMQMGKATMEQMPEAAAAAQGVKAGEAAQMQMGKATMEKMPEVAAAAQGVKARETAQMGQAQRGQAQMGQATTGKMPEAAPKSDGPAAPGWVMPACACSIKMARDCTEKLKEIPYSTYSLCCCSEGARKVGGPVDVGGVAAEELEKGLLGRLYKVSRRRRVLPSKRSQRAS</sequence>
<feature type="compositionally biased region" description="Basic and acidic residues" evidence="1">
    <location>
        <begin position="72"/>
        <end position="85"/>
    </location>
</feature>
<evidence type="ECO:0000313" key="3">
    <source>
        <dbReference type="Proteomes" id="UP000604046"/>
    </source>
</evidence>
<feature type="region of interest" description="Disordered" evidence="1">
    <location>
        <begin position="62"/>
        <end position="137"/>
    </location>
</feature>
<name>A0A812ID38_9DINO</name>
<accession>A0A812ID38</accession>
<dbReference type="Proteomes" id="UP000604046">
    <property type="component" value="Unassembled WGS sequence"/>
</dbReference>
<dbReference type="EMBL" id="CAJNDS010000251">
    <property type="protein sequence ID" value="CAE7034285.1"/>
    <property type="molecule type" value="Genomic_DNA"/>
</dbReference>
<gene>
    <name evidence="2" type="ORF">SNAT2548_LOCUS4107</name>
</gene>
<feature type="region of interest" description="Disordered" evidence="1">
    <location>
        <begin position="1"/>
        <end position="47"/>
    </location>
</feature>
<feature type="region of interest" description="Disordered" evidence="1">
    <location>
        <begin position="179"/>
        <end position="221"/>
    </location>
</feature>
<keyword evidence="3" id="KW-1185">Reference proteome</keyword>
<evidence type="ECO:0000256" key="1">
    <source>
        <dbReference type="SAM" id="MobiDB-lite"/>
    </source>
</evidence>
<protein>
    <submittedName>
        <fullName evidence="2">Uncharacterized protein</fullName>
    </submittedName>
</protein>
<comment type="caution">
    <text evidence="2">The sequence shown here is derived from an EMBL/GenBank/DDBJ whole genome shotgun (WGS) entry which is preliminary data.</text>
</comment>
<organism evidence="2 3">
    <name type="scientific">Symbiodinium natans</name>
    <dbReference type="NCBI Taxonomy" id="878477"/>
    <lineage>
        <taxon>Eukaryota</taxon>
        <taxon>Sar</taxon>
        <taxon>Alveolata</taxon>
        <taxon>Dinophyceae</taxon>
        <taxon>Suessiales</taxon>
        <taxon>Symbiodiniaceae</taxon>
        <taxon>Symbiodinium</taxon>
    </lineage>
</organism>
<evidence type="ECO:0000313" key="2">
    <source>
        <dbReference type="EMBL" id="CAE7034285.1"/>
    </source>
</evidence>
<reference evidence="2" key="1">
    <citation type="submission" date="2021-02" db="EMBL/GenBank/DDBJ databases">
        <authorList>
            <person name="Dougan E. K."/>
            <person name="Rhodes N."/>
            <person name="Thang M."/>
            <person name="Chan C."/>
        </authorList>
    </citation>
    <scope>NUCLEOTIDE SEQUENCE</scope>
</reference>
<proteinExistence type="predicted"/>
<feature type="compositionally biased region" description="Low complexity" evidence="1">
    <location>
        <begin position="189"/>
        <end position="208"/>
    </location>
</feature>
<feature type="compositionally biased region" description="Acidic residues" evidence="1">
    <location>
        <begin position="26"/>
        <end position="36"/>
    </location>
</feature>